<dbReference type="Proteomes" id="UP000038010">
    <property type="component" value="Unassembled WGS sequence"/>
</dbReference>
<dbReference type="GO" id="GO:0005634">
    <property type="term" value="C:nucleus"/>
    <property type="evidence" value="ECO:0007669"/>
    <property type="project" value="TreeGrafter"/>
</dbReference>
<evidence type="ECO:0000256" key="2">
    <source>
        <dbReference type="ARBA" id="ARBA00022771"/>
    </source>
</evidence>
<dbReference type="VEuPathDB" id="FungiDB:AB675_7263"/>
<dbReference type="GeneID" id="28739497"/>
<dbReference type="Pfam" id="PF08325">
    <property type="entry name" value="WLM"/>
    <property type="match status" value="1"/>
</dbReference>
<dbReference type="GO" id="GO:0008237">
    <property type="term" value="F:metallopeptidase activity"/>
    <property type="evidence" value="ECO:0007669"/>
    <property type="project" value="UniProtKB-KW"/>
</dbReference>
<keyword evidence="8" id="KW-0482">Metalloprotease</keyword>
<dbReference type="InterPro" id="IPR013536">
    <property type="entry name" value="WLM_dom"/>
</dbReference>
<dbReference type="PANTHER" id="PTHR46622:SF1">
    <property type="entry name" value="DNA-DEPENDENT METALLOPROTEASE WSS1"/>
    <property type="match status" value="1"/>
</dbReference>
<accession>A0A0N1H5I0</accession>
<organism evidence="8 9">
    <name type="scientific">Cyphellophora attinorum</name>
    <dbReference type="NCBI Taxonomy" id="1664694"/>
    <lineage>
        <taxon>Eukaryota</taxon>
        <taxon>Fungi</taxon>
        <taxon>Dikarya</taxon>
        <taxon>Ascomycota</taxon>
        <taxon>Pezizomycotina</taxon>
        <taxon>Eurotiomycetes</taxon>
        <taxon>Chaetothyriomycetidae</taxon>
        <taxon>Chaetothyriales</taxon>
        <taxon>Cyphellophoraceae</taxon>
        <taxon>Cyphellophora</taxon>
    </lineage>
</organism>
<dbReference type="InterPro" id="IPR001876">
    <property type="entry name" value="Znf_RanBP2"/>
</dbReference>
<keyword evidence="8" id="KW-0645">Protease</keyword>
<feature type="compositionally biased region" description="Low complexity" evidence="5">
    <location>
        <begin position="280"/>
        <end position="295"/>
    </location>
</feature>
<evidence type="ECO:0000256" key="4">
    <source>
        <dbReference type="PROSITE-ProRule" id="PRU00322"/>
    </source>
</evidence>
<keyword evidence="3" id="KW-0862">Zinc</keyword>
<dbReference type="InterPro" id="IPR036443">
    <property type="entry name" value="Znf_RanBP2_sf"/>
</dbReference>
<evidence type="ECO:0000259" key="6">
    <source>
        <dbReference type="PROSITE" id="PS50199"/>
    </source>
</evidence>
<sequence>MSRAVSTELEPLVNNFEHLADKRRAAEALQTLRKIASLVKPLMRQRNWRVGTLAEFYPPENNLLGLNINAGQKICLRLRHAGDDTQFLPIEQVTDTMLHELAHNVHALVMKGYTGEGFLSNGNRLGGRRIPLSEARRQARAAAERRKTLTTNSGQRLGGTGIMRGQDPRQIIAAAAQRRQQIERGCASNTAKGREIAHDVSLNKNVERTQVDQEDEDEATLMQAYIDLIQEDEKQQLGDLYIAPSQENPAGSKALPPEPSKKLVEEQRKIEQQIKRLKQSSSSSLSTTPSSRSNTHSPIPPPLLTGRTNSSKPPLRKPEPEPEPITWTCEICTLVNPLQYLTCDACGVERPAHISASLPSNPPPVPHTTRPTKNTTSSTPSALLPRQNAYANHKRFDDLATQKQAAKPIGWSCGRCGNFMEQEWWTCSNCGGMRDSS</sequence>
<evidence type="ECO:0000256" key="5">
    <source>
        <dbReference type="SAM" id="MobiDB-lite"/>
    </source>
</evidence>
<evidence type="ECO:0000256" key="1">
    <source>
        <dbReference type="ARBA" id="ARBA00022723"/>
    </source>
</evidence>
<dbReference type="PANTHER" id="PTHR46622">
    <property type="entry name" value="DNA-DEPENDENT METALLOPROTEASE WSS1"/>
    <property type="match status" value="1"/>
</dbReference>
<gene>
    <name evidence="8" type="ORF">AB675_7263</name>
</gene>
<dbReference type="PROSITE" id="PS51397">
    <property type="entry name" value="WLM"/>
    <property type="match status" value="1"/>
</dbReference>
<dbReference type="GO" id="GO:0008270">
    <property type="term" value="F:zinc ion binding"/>
    <property type="evidence" value="ECO:0007669"/>
    <property type="project" value="UniProtKB-KW"/>
</dbReference>
<dbReference type="EMBL" id="LFJN01000032">
    <property type="protein sequence ID" value="KPI36275.1"/>
    <property type="molecule type" value="Genomic_DNA"/>
</dbReference>
<evidence type="ECO:0000256" key="3">
    <source>
        <dbReference type="ARBA" id="ARBA00022833"/>
    </source>
</evidence>
<dbReference type="PROSITE" id="PS50199">
    <property type="entry name" value="ZF_RANBP2_2"/>
    <property type="match status" value="1"/>
</dbReference>
<dbReference type="PROSITE" id="PS01358">
    <property type="entry name" value="ZF_RANBP2_1"/>
    <property type="match status" value="1"/>
</dbReference>
<feature type="compositionally biased region" description="Basic and acidic residues" evidence="5">
    <location>
        <begin position="259"/>
        <end position="274"/>
    </location>
</feature>
<dbReference type="RefSeq" id="XP_017996238.1">
    <property type="nucleotide sequence ID" value="XM_018147618.1"/>
</dbReference>
<dbReference type="GO" id="GO:0006508">
    <property type="term" value="P:proteolysis"/>
    <property type="evidence" value="ECO:0007669"/>
    <property type="project" value="UniProtKB-KW"/>
</dbReference>
<feature type="domain" description="RanBP2-type" evidence="6">
    <location>
        <begin position="322"/>
        <end position="352"/>
    </location>
</feature>
<dbReference type="Gene3D" id="2.30.30.380">
    <property type="entry name" value="Zn-finger domain of Sec23/24"/>
    <property type="match status" value="1"/>
</dbReference>
<name>A0A0N1H5I0_9EURO</name>
<reference evidence="8 9" key="1">
    <citation type="submission" date="2015-06" db="EMBL/GenBank/DDBJ databases">
        <title>Draft genome of the ant-associated black yeast Phialophora attae CBS 131958.</title>
        <authorList>
            <person name="Moreno L.F."/>
            <person name="Stielow B.J."/>
            <person name="de Hoog S."/>
            <person name="Vicente V.A."/>
            <person name="Weiss V.A."/>
            <person name="de Vries M."/>
            <person name="Cruz L.M."/>
            <person name="Souza E.M."/>
        </authorList>
    </citation>
    <scope>NUCLEOTIDE SEQUENCE [LARGE SCALE GENOMIC DNA]</scope>
    <source>
        <strain evidence="8 9">CBS 131958</strain>
    </source>
</reference>
<keyword evidence="1" id="KW-0479">Metal-binding</keyword>
<feature type="region of interest" description="Disordered" evidence="5">
    <location>
        <begin position="244"/>
        <end position="323"/>
    </location>
</feature>
<dbReference type="OrthoDB" id="261960at2759"/>
<comment type="caution">
    <text evidence="8">The sequence shown here is derived from an EMBL/GenBank/DDBJ whole genome shotgun (WGS) entry which is preliminary data.</text>
</comment>
<dbReference type="InterPro" id="IPR053000">
    <property type="entry name" value="WSS1-like_metalloprotease"/>
</dbReference>
<dbReference type="SUPFAM" id="SSF90209">
    <property type="entry name" value="Ran binding protein zinc finger-like"/>
    <property type="match status" value="1"/>
</dbReference>
<dbReference type="AlphaFoldDB" id="A0A0N1H5I0"/>
<dbReference type="GO" id="GO:0006281">
    <property type="term" value="P:DNA repair"/>
    <property type="evidence" value="ECO:0007669"/>
    <property type="project" value="TreeGrafter"/>
</dbReference>
<protein>
    <submittedName>
        <fullName evidence="8">DNA-dependent metalloprotease WSS1</fullName>
    </submittedName>
</protein>
<feature type="compositionally biased region" description="Low complexity" evidence="5">
    <location>
        <begin position="367"/>
        <end position="381"/>
    </location>
</feature>
<evidence type="ECO:0000259" key="7">
    <source>
        <dbReference type="PROSITE" id="PS51397"/>
    </source>
</evidence>
<evidence type="ECO:0000313" key="8">
    <source>
        <dbReference type="EMBL" id="KPI36275.1"/>
    </source>
</evidence>
<keyword evidence="2 4" id="KW-0863">Zinc-finger</keyword>
<feature type="domain" description="WLM" evidence="7">
    <location>
        <begin position="4"/>
        <end position="181"/>
    </location>
</feature>
<evidence type="ECO:0000313" key="9">
    <source>
        <dbReference type="Proteomes" id="UP000038010"/>
    </source>
</evidence>
<feature type="region of interest" description="Disordered" evidence="5">
    <location>
        <begin position="355"/>
        <end position="382"/>
    </location>
</feature>
<proteinExistence type="predicted"/>
<keyword evidence="9" id="KW-1185">Reference proteome</keyword>
<keyword evidence="8" id="KW-0378">Hydrolase</keyword>
<dbReference type="STRING" id="1664694.A0A0N1H5I0"/>